<dbReference type="Gene3D" id="1.10.10.10">
    <property type="entry name" value="Winged helix-like DNA-binding domain superfamily/Winged helix DNA-binding domain"/>
    <property type="match status" value="1"/>
</dbReference>
<sequence>MGHLHENLREVVECGLPGALEVIGDRWSFMILRAGFNGIRHFDSFQSELGIARNILSNRLHKLVENGIFSREPCEHDKRKVEYRLTAKAIDLLPALIALRQWGEKYTSKVPSNLVLVDARDRKAIEPVRLHAHDGRPLAYSDLDWEEADKVASTDRGASGECC</sequence>
<dbReference type="RefSeq" id="WP_159797764.1">
    <property type="nucleotide sequence ID" value="NZ_WTYM01000058.1"/>
</dbReference>
<name>A0A6I4SZ02_9SPHN</name>
<dbReference type="Pfam" id="PF01638">
    <property type="entry name" value="HxlR"/>
    <property type="match status" value="1"/>
</dbReference>
<dbReference type="PANTHER" id="PTHR33204:SF18">
    <property type="entry name" value="TRANSCRIPTIONAL REGULATORY PROTEIN"/>
    <property type="match status" value="1"/>
</dbReference>
<dbReference type="OrthoDB" id="9782219at2"/>
<dbReference type="AlphaFoldDB" id="A0A6I4SZ02"/>
<proteinExistence type="predicted"/>
<evidence type="ECO:0000256" key="2">
    <source>
        <dbReference type="ARBA" id="ARBA00023125"/>
    </source>
</evidence>
<dbReference type="SUPFAM" id="SSF46785">
    <property type="entry name" value="Winged helix' DNA-binding domain"/>
    <property type="match status" value="1"/>
</dbReference>
<dbReference type="PANTHER" id="PTHR33204">
    <property type="entry name" value="TRANSCRIPTIONAL REGULATOR, MARR FAMILY"/>
    <property type="match status" value="1"/>
</dbReference>
<reference evidence="5 6" key="1">
    <citation type="submission" date="2019-12" db="EMBL/GenBank/DDBJ databases">
        <title>Genomic-based taxomic classification of the family Erythrobacteraceae.</title>
        <authorList>
            <person name="Xu L."/>
        </authorList>
    </citation>
    <scope>NUCLEOTIDE SEQUENCE [LARGE SCALE GENOMIC DNA]</scope>
    <source>
        <strain evidence="5 6">MCCC 1K01500</strain>
    </source>
</reference>
<dbReference type="InterPro" id="IPR036390">
    <property type="entry name" value="WH_DNA-bd_sf"/>
</dbReference>
<dbReference type="Proteomes" id="UP000433652">
    <property type="component" value="Unassembled WGS sequence"/>
</dbReference>
<evidence type="ECO:0000256" key="3">
    <source>
        <dbReference type="ARBA" id="ARBA00023163"/>
    </source>
</evidence>
<keyword evidence="6" id="KW-1185">Reference proteome</keyword>
<dbReference type="GO" id="GO:0003677">
    <property type="term" value="F:DNA binding"/>
    <property type="evidence" value="ECO:0007669"/>
    <property type="project" value="UniProtKB-KW"/>
</dbReference>
<dbReference type="InterPro" id="IPR002577">
    <property type="entry name" value="HTH_HxlR"/>
</dbReference>
<keyword evidence="3" id="KW-0804">Transcription</keyword>
<feature type="domain" description="HTH hxlR-type" evidence="4">
    <location>
        <begin position="14"/>
        <end position="111"/>
    </location>
</feature>
<accession>A0A6I4SZ02</accession>
<protein>
    <submittedName>
        <fullName evidence="5">Transcriptional regulator</fullName>
    </submittedName>
</protein>
<evidence type="ECO:0000313" key="6">
    <source>
        <dbReference type="Proteomes" id="UP000433652"/>
    </source>
</evidence>
<dbReference type="InterPro" id="IPR036388">
    <property type="entry name" value="WH-like_DNA-bd_sf"/>
</dbReference>
<evidence type="ECO:0000259" key="4">
    <source>
        <dbReference type="PROSITE" id="PS51118"/>
    </source>
</evidence>
<dbReference type="EMBL" id="WTYM01000058">
    <property type="protein sequence ID" value="MXO61073.1"/>
    <property type="molecule type" value="Genomic_DNA"/>
</dbReference>
<comment type="caution">
    <text evidence="5">The sequence shown here is derived from an EMBL/GenBank/DDBJ whole genome shotgun (WGS) entry which is preliminary data.</text>
</comment>
<evidence type="ECO:0000256" key="1">
    <source>
        <dbReference type="ARBA" id="ARBA00023015"/>
    </source>
</evidence>
<keyword evidence="1" id="KW-0805">Transcription regulation</keyword>
<keyword evidence="2" id="KW-0238">DNA-binding</keyword>
<gene>
    <name evidence="5" type="ORF">GRI89_16135</name>
</gene>
<organism evidence="5 6">
    <name type="scientific">Croceibacterium salegens</name>
    <dbReference type="NCBI Taxonomy" id="1737568"/>
    <lineage>
        <taxon>Bacteria</taxon>
        <taxon>Pseudomonadati</taxon>
        <taxon>Pseudomonadota</taxon>
        <taxon>Alphaproteobacteria</taxon>
        <taxon>Sphingomonadales</taxon>
        <taxon>Erythrobacteraceae</taxon>
        <taxon>Croceibacterium</taxon>
    </lineage>
</organism>
<dbReference type="PROSITE" id="PS51118">
    <property type="entry name" value="HTH_HXLR"/>
    <property type="match status" value="1"/>
</dbReference>
<evidence type="ECO:0000313" key="5">
    <source>
        <dbReference type="EMBL" id="MXO61073.1"/>
    </source>
</evidence>